<dbReference type="CDD" id="cd00038">
    <property type="entry name" value="CAP_ED"/>
    <property type="match status" value="1"/>
</dbReference>
<evidence type="ECO:0000313" key="2">
    <source>
        <dbReference type="EMBL" id="MDT0689983.1"/>
    </source>
</evidence>
<accession>A0ABU3E255</accession>
<dbReference type="InterPro" id="IPR018490">
    <property type="entry name" value="cNMP-bd_dom_sf"/>
</dbReference>
<name>A0ABU3E255_9FLAO</name>
<reference evidence="2 3" key="1">
    <citation type="submission" date="2023-09" db="EMBL/GenBank/DDBJ databases">
        <authorList>
            <person name="Rey-Velasco X."/>
        </authorList>
    </citation>
    <scope>NUCLEOTIDE SEQUENCE [LARGE SCALE GENOMIC DNA]</scope>
    <source>
        <strain evidence="2 3">F188</strain>
    </source>
</reference>
<evidence type="ECO:0000313" key="3">
    <source>
        <dbReference type="Proteomes" id="UP001261624"/>
    </source>
</evidence>
<keyword evidence="3" id="KW-1185">Reference proteome</keyword>
<evidence type="ECO:0000259" key="1">
    <source>
        <dbReference type="Pfam" id="PF00027"/>
    </source>
</evidence>
<sequence length="193" mass="22516">MFEILHKKVNETITITDEEFAYAKTLFVPKKLRKKRFLLEDGEVCMYTTFVEKGLLRSFTIDDKGNEHILQFGMQGWWVGDLYSFLTGEASEYNIEALEDSELLLITKPSWNLLLDEVPAFERYFRILIQNNLIATQRRLMCTISATAEERYSKLLKDFPDISQRVPQHMIASYIGVTRETLSRLRSQMISGN</sequence>
<dbReference type="Pfam" id="PF00027">
    <property type="entry name" value="cNMP_binding"/>
    <property type="match status" value="1"/>
</dbReference>
<feature type="domain" description="Cyclic nucleotide-binding" evidence="1">
    <location>
        <begin position="30"/>
        <end position="115"/>
    </location>
</feature>
<dbReference type="InterPro" id="IPR014710">
    <property type="entry name" value="RmlC-like_jellyroll"/>
</dbReference>
<dbReference type="Proteomes" id="UP001261624">
    <property type="component" value="Unassembled WGS sequence"/>
</dbReference>
<dbReference type="InterPro" id="IPR000595">
    <property type="entry name" value="cNMP-bd_dom"/>
</dbReference>
<dbReference type="SUPFAM" id="SSF51206">
    <property type="entry name" value="cAMP-binding domain-like"/>
    <property type="match status" value="1"/>
</dbReference>
<protein>
    <submittedName>
        <fullName evidence="2">Crp/Fnr family transcriptional regulator</fullName>
    </submittedName>
</protein>
<dbReference type="RefSeq" id="WP_311684044.1">
    <property type="nucleotide sequence ID" value="NZ_JAVRHM010000009.1"/>
</dbReference>
<dbReference type="EMBL" id="JAVRHM010000009">
    <property type="protein sequence ID" value="MDT0689983.1"/>
    <property type="molecule type" value="Genomic_DNA"/>
</dbReference>
<comment type="caution">
    <text evidence="2">The sequence shown here is derived from an EMBL/GenBank/DDBJ whole genome shotgun (WGS) entry which is preliminary data.</text>
</comment>
<organism evidence="2 3">
    <name type="scientific">Autumnicola patrickiae</name>
    <dbReference type="NCBI Taxonomy" id="3075591"/>
    <lineage>
        <taxon>Bacteria</taxon>
        <taxon>Pseudomonadati</taxon>
        <taxon>Bacteroidota</taxon>
        <taxon>Flavobacteriia</taxon>
        <taxon>Flavobacteriales</taxon>
        <taxon>Flavobacteriaceae</taxon>
        <taxon>Autumnicola</taxon>
    </lineage>
</organism>
<proteinExistence type="predicted"/>
<gene>
    <name evidence="2" type="ORF">RM549_09325</name>
</gene>
<dbReference type="Gene3D" id="2.60.120.10">
    <property type="entry name" value="Jelly Rolls"/>
    <property type="match status" value="1"/>
</dbReference>